<proteinExistence type="predicted"/>
<sequence length="278" mass="30806">MSDFLTASQSLSFFAVNESDLSRLNIIQAGMLFLQGKEELCDAVESTRGLGADEMWSNENLYRHLLFLSNTYSNVTSSRMFIDVFFFRTAAMIPSDQRLIVMLDKPVPSARPRESTMETVSGVINYTALVADPRIAGMHHRKPPQLTQRISHNLVTFFAAEAKASNGIGLMGHIPQALVELVACAKHLGKAHIRGALTTGDKWIFLAVDLDSGGEGATYWESEVVEWRTEDVATDVTIPVTSNRYDPAVISGILSSWVLNSFSEFDGDQWFYKSPLST</sequence>
<dbReference type="OrthoDB" id="2720314at2759"/>
<reference evidence="1" key="1">
    <citation type="submission" date="2020-11" db="EMBL/GenBank/DDBJ databases">
        <authorList>
            <consortium name="DOE Joint Genome Institute"/>
            <person name="Ahrendt S."/>
            <person name="Riley R."/>
            <person name="Andreopoulos W."/>
            <person name="Labutti K."/>
            <person name="Pangilinan J."/>
            <person name="Ruiz-Duenas F.J."/>
            <person name="Barrasa J.M."/>
            <person name="Sanchez-Garcia M."/>
            <person name="Camarero S."/>
            <person name="Miyauchi S."/>
            <person name="Serrano A."/>
            <person name="Linde D."/>
            <person name="Babiker R."/>
            <person name="Drula E."/>
            <person name="Ayuso-Fernandez I."/>
            <person name="Pacheco R."/>
            <person name="Padilla G."/>
            <person name="Ferreira P."/>
            <person name="Barriuso J."/>
            <person name="Kellner H."/>
            <person name="Castanera R."/>
            <person name="Alfaro M."/>
            <person name="Ramirez L."/>
            <person name="Pisabarro A.G."/>
            <person name="Kuo A."/>
            <person name="Tritt A."/>
            <person name="Lipzen A."/>
            <person name="He G."/>
            <person name="Yan M."/>
            <person name="Ng V."/>
            <person name="Cullen D."/>
            <person name="Martin F."/>
            <person name="Rosso M.-N."/>
            <person name="Henrissat B."/>
            <person name="Hibbett D."/>
            <person name="Martinez A.T."/>
            <person name="Grigoriev I.V."/>
        </authorList>
    </citation>
    <scope>NUCLEOTIDE SEQUENCE</scope>
    <source>
        <strain evidence="1">CIRM-BRFM 674</strain>
    </source>
</reference>
<comment type="caution">
    <text evidence="1">The sequence shown here is derived from an EMBL/GenBank/DDBJ whole genome shotgun (WGS) entry which is preliminary data.</text>
</comment>
<gene>
    <name evidence="1" type="ORF">BDN70DRAFT_901259</name>
</gene>
<dbReference type="EMBL" id="MU155664">
    <property type="protein sequence ID" value="KAF9471553.1"/>
    <property type="molecule type" value="Genomic_DNA"/>
</dbReference>
<name>A0A9P5YMB2_9AGAR</name>
<dbReference type="AlphaFoldDB" id="A0A9P5YMB2"/>
<keyword evidence="2" id="KW-1185">Reference proteome</keyword>
<protein>
    <submittedName>
        <fullName evidence="1">Uncharacterized protein</fullName>
    </submittedName>
</protein>
<organism evidence="1 2">
    <name type="scientific">Pholiota conissans</name>
    <dbReference type="NCBI Taxonomy" id="109636"/>
    <lineage>
        <taxon>Eukaryota</taxon>
        <taxon>Fungi</taxon>
        <taxon>Dikarya</taxon>
        <taxon>Basidiomycota</taxon>
        <taxon>Agaricomycotina</taxon>
        <taxon>Agaricomycetes</taxon>
        <taxon>Agaricomycetidae</taxon>
        <taxon>Agaricales</taxon>
        <taxon>Agaricineae</taxon>
        <taxon>Strophariaceae</taxon>
        <taxon>Pholiota</taxon>
    </lineage>
</organism>
<dbReference type="Proteomes" id="UP000807469">
    <property type="component" value="Unassembled WGS sequence"/>
</dbReference>
<accession>A0A9P5YMB2</accession>
<evidence type="ECO:0000313" key="2">
    <source>
        <dbReference type="Proteomes" id="UP000807469"/>
    </source>
</evidence>
<evidence type="ECO:0000313" key="1">
    <source>
        <dbReference type="EMBL" id="KAF9471553.1"/>
    </source>
</evidence>